<organism evidence="10 11">
    <name type="scientific">Evansella vedderi</name>
    <dbReference type="NCBI Taxonomy" id="38282"/>
    <lineage>
        <taxon>Bacteria</taxon>
        <taxon>Bacillati</taxon>
        <taxon>Bacillota</taxon>
        <taxon>Bacilli</taxon>
        <taxon>Bacillales</taxon>
        <taxon>Bacillaceae</taxon>
        <taxon>Evansella</taxon>
    </lineage>
</organism>
<dbReference type="GO" id="GO:0050492">
    <property type="term" value="F:glycerol-1-phosphate dehydrogenase [NAD(P)+] activity"/>
    <property type="evidence" value="ECO:0007669"/>
    <property type="project" value="UniProtKB-EC"/>
</dbReference>
<dbReference type="PANTHER" id="PTHR43616:SF5">
    <property type="entry name" value="GLYCEROL DEHYDROGENASE 1"/>
    <property type="match status" value="1"/>
</dbReference>
<accession>A0ABT9ZZW0</accession>
<evidence type="ECO:0000313" key="11">
    <source>
        <dbReference type="Proteomes" id="UP001230005"/>
    </source>
</evidence>
<evidence type="ECO:0000256" key="8">
    <source>
        <dbReference type="ARBA" id="ARBA00023209"/>
    </source>
</evidence>
<sequence length="401" mass="44479">MDNSLLEISKQAERCQCGNQHHELSIEKIVINNRALEDAVLFLEKKSLKNIVLVADTNTYEVAGNKLYKLLSEKGIHVEVCFIEPDRLNDVVANEESIVQLLLAVPPKTDVLLSVGAGTLHDITRVVSYKMGLPFISIPTAPSVDGFNSMGAPLVIKGIKKTYQTQAPIAVFADINILEDAPQKMIAAGFGDMLGKSTSLADWKFSSLIGGEPFCPLVYQITKEALQSCINNRSQIALGSEEGIKVLMESLINSGLAMLIMGQSHPASGAEHHISHYWEMDFMRNKQPQVLHGAKVSISCYLIADLYKNKVKDAINTLSLGNEHTDSEKVTKVIEQKEAILEIINSIPNSTELKEMVQELGGETEPEELGITDNLLQRSFQEAHLIRDRFTLLKFYNEYIR</sequence>
<evidence type="ECO:0000256" key="6">
    <source>
        <dbReference type="ARBA" id="ARBA00023027"/>
    </source>
</evidence>
<evidence type="ECO:0000256" key="7">
    <source>
        <dbReference type="ARBA" id="ARBA00023098"/>
    </source>
</evidence>
<dbReference type="PANTHER" id="PTHR43616">
    <property type="entry name" value="GLYCEROL DEHYDROGENASE"/>
    <property type="match status" value="1"/>
</dbReference>
<evidence type="ECO:0000256" key="9">
    <source>
        <dbReference type="ARBA" id="ARBA00023264"/>
    </source>
</evidence>
<keyword evidence="9" id="KW-1208">Phospholipid metabolism</keyword>
<comment type="caution">
    <text evidence="10">The sequence shown here is derived from an EMBL/GenBank/DDBJ whole genome shotgun (WGS) entry which is preliminary data.</text>
</comment>
<dbReference type="InterPro" id="IPR032837">
    <property type="entry name" value="G1PDH"/>
</dbReference>
<keyword evidence="8" id="KW-0594">Phospholipid biosynthesis</keyword>
<dbReference type="InterPro" id="IPR016205">
    <property type="entry name" value="Glycerol_DH"/>
</dbReference>
<dbReference type="SUPFAM" id="SSF56796">
    <property type="entry name" value="Dehydroquinate synthase-like"/>
    <property type="match status" value="1"/>
</dbReference>
<dbReference type="EMBL" id="JAUSUG010000019">
    <property type="protein sequence ID" value="MDQ0256777.1"/>
    <property type="molecule type" value="Genomic_DNA"/>
</dbReference>
<dbReference type="Gene3D" id="1.20.1090.10">
    <property type="entry name" value="Dehydroquinate synthase-like - alpha domain"/>
    <property type="match status" value="1"/>
</dbReference>
<evidence type="ECO:0000256" key="2">
    <source>
        <dbReference type="ARBA" id="ARBA00022516"/>
    </source>
</evidence>
<dbReference type="Proteomes" id="UP001230005">
    <property type="component" value="Unassembled WGS sequence"/>
</dbReference>
<evidence type="ECO:0000256" key="5">
    <source>
        <dbReference type="ARBA" id="ARBA00023002"/>
    </source>
</evidence>
<evidence type="ECO:0000313" key="10">
    <source>
        <dbReference type="EMBL" id="MDQ0256777.1"/>
    </source>
</evidence>
<dbReference type="EC" id="1.1.1.261" evidence="10"/>
<keyword evidence="2" id="KW-0444">Lipid biosynthesis</keyword>
<dbReference type="RefSeq" id="WP_307329452.1">
    <property type="nucleotide sequence ID" value="NZ_JAUSUG010000019.1"/>
</dbReference>
<keyword evidence="7" id="KW-0443">Lipid metabolism</keyword>
<keyword evidence="11" id="KW-1185">Reference proteome</keyword>
<keyword evidence="6" id="KW-0520">NAD</keyword>
<dbReference type="Pfam" id="PF13685">
    <property type="entry name" value="Fe-ADH_2"/>
    <property type="match status" value="1"/>
</dbReference>
<keyword evidence="5 10" id="KW-0560">Oxidoreductase</keyword>
<protein>
    <submittedName>
        <fullName evidence="10">Glycerol-1-phosphate dehydrogenase [NAD(P)+]</fullName>
        <ecNumber evidence="10">1.1.1.261</ecNumber>
    </submittedName>
</protein>
<keyword evidence="3" id="KW-0479">Metal-binding</keyword>
<evidence type="ECO:0000256" key="1">
    <source>
        <dbReference type="ARBA" id="ARBA00022490"/>
    </source>
</evidence>
<keyword evidence="4" id="KW-0521">NADP</keyword>
<dbReference type="CDD" id="cd08175">
    <property type="entry name" value="G1PDH"/>
    <property type="match status" value="1"/>
</dbReference>
<keyword evidence="1" id="KW-0963">Cytoplasm</keyword>
<gene>
    <name evidence="10" type="ORF">J2S74_004199</name>
</gene>
<reference evidence="10 11" key="1">
    <citation type="submission" date="2023-07" db="EMBL/GenBank/DDBJ databases">
        <title>Genomic Encyclopedia of Type Strains, Phase IV (KMG-IV): sequencing the most valuable type-strain genomes for metagenomic binning, comparative biology and taxonomic classification.</title>
        <authorList>
            <person name="Goeker M."/>
        </authorList>
    </citation>
    <scope>NUCLEOTIDE SEQUENCE [LARGE SCALE GENOMIC DNA]</scope>
    <source>
        <strain evidence="10 11">DSM 9768</strain>
    </source>
</reference>
<proteinExistence type="predicted"/>
<dbReference type="Gene3D" id="3.40.50.1970">
    <property type="match status" value="1"/>
</dbReference>
<evidence type="ECO:0000256" key="4">
    <source>
        <dbReference type="ARBA" id="ARBA00022857"/>
    </source>
</evidence>
<name>A0ABT9ZZW0_9BACI</name>
<evidence type="ECO:0000256" key="3">
    <source>
        <dbReference type="ARBA" id="ARBA00022723"/>
    </source>
</evidence>